<evidence type="ECO:0000313" key="1">
    <source>
        <dbReference type="EMBL" id="GBM99098.1"/>
    </source>
</evidence>
<keyword evidence="2" id="KW-1185">Reference proteome</keyword>
<accession>A0A4Y2KB16</accession>
<gene>
    <name evidence="1" type="ORF">AVEN_86283_1</name>
</gene>
<dbReference type="AlphaFoldDB" id="A0A4Y2KB16"/>
<reference evidence="1 2" key="1">
    <citation type="journal article" date="2019" name="Sci. Rep.">
        <title>Orb-weaving spider Araneus ventricosus genome elucidates the spidroin gene catalogue.</title>
        <authorList>
            <person name="Kono N."/>
            <person name="Nakamura H."/>
            <person name="Ohtoshi R."/>
            <person name="Moran D.A.P."/>
            <person name="Shinohara A."/>
            <person name="Yoshida Y."/>
            <person name="Fujiwara M."/>
            <person name="Mori M."/>
            <person name="Tomita M."/>
            <person name="Arakawa K."/>
        </authorList>
    </citation>
    <scope>NUCLEOTIDE SEQUENCE [LARGE SCALE GENOMIC DNA]</scope>
</reference>
<dbReference type="Proteomes" id="UP000499080">
    <property type="component" value="Unassembled WGS sequence"/>
</dbReference>
<evidence type="ECO:0000313" key="2">
    <source>
        <dbReference type="Proteomes" id="UP000499080"/>
    </source>
</evidence>
<proteinExistence type="predicted"/>
<comment type="caution">
    <text evidence="1">The sequence shown here is derived from an EMBL/GenBank/DDBJ whole genome shotgun (WGS) entry which is preliminary data.</text>
</comment>
<sequence>MRGQIAQAANTHMIKIGSSVNCKEWWHENVPVTKAVSFCMRLLLNFQGAYSWPHILRTLTCHVGEPSFFVKVVKFVAKSPNGRKVRGSLADLQWESLKNSLSTHKTKISGQRHYSFLTIGIPVCRDLKFDTTPIFPPIENYYSGKYSAGVTLSSVYLATSSIVTKF</sequence>
<name>A0A4Y2KB16_ARAVE</name>
<dbReference type="EMBL" id="BGPR01004390">
    <property type="protein sequence ID" value="GBM99098.1"/>
    <property type="molecule type" value="Genomic_DNA"/>
</dbReference>
<organism evidence="1 2">
    <name type="scientific">Araneus ventricosus</name>
    <name type="common">Orbweaver spider</name>
    <name type="synonym">Epeira ventricosa</name>
    <dbReference type="NCBI Taxonomy" id="182803"/>
    <lineage>
        <taxon>Eukaryota</taxon>
        <taxon>Metazoa</taxon>
        <taxon>Ecdysozoa</taxon>
        <taxon>Arthropoda</taxon>
        <taxon>Chelicerata</taxon>
        <taxon>Arachnida</taxon>
        <taxon>Araneae</taxon>
        <taxon>Araneomorphae</taxon>
        <taxon>Entelegynae</taxon>
        <taxon>Araneoidea</taxon>
        <taxon>Araneidae</taxon>
        <taxon>Araneus</taxon>
    </lineage>
</organism>
<protein>
    <submittedName>
        <fullName evidence="1">Uncharacterized protein</fullName>
    </submittedName>
</protein>